<dbReference type="InterPro" id="IPR037191">
    <property type="entry name" value="VPS9_dom_sf"/>
</dbReference>
<name>A0A0M3J3B0_ANISI</name>
<evidence type="ECO:0000313" key="3">
    <source>
        <dbReference type="Proteomes" id="UP000267096"/>
    </source>
</evidence>
<proteinExistence type="predicted"/>
<reference evidence="2 3" key="2">
    <citation type="submission" date="2018-11" db="EMBL/GenBank/DDBJ databases">
        <authorList>
            <consortium name="Pathogen Informatics"/>
        </authorList>
    </citation>
    <scope>NUCLEOTIDE SEQUENCE [LARGE SCALE GENOMIC DNA]</scope>
</reference>
<accession>A0A0M3J3B0</accession>
<dbReference type="OrthoDB" id="5830640at2759"/>
<dbReference type="InterPro" id="IPR045046">
    <property type="entry name" value="Vps9-like"/>
</dbReference>
<dbReference type="PANTHER" id="PTHR23101">
    <property type="entry name" value="RAB GDP/GTP EXCHANGE FACTOR"/>
    <property type="match status" value="1"/>
</dbReference>
<sequence length="385" mass="43830">MMLPRTHPRCYTHENPLFESLDDIPSSIRAISPVISPPRLRGGFCLDPGTKIQEYVERENHLHAVSIKHVMLTHLTFVFRLSAQENTVFGATLRRFIECTIEGEESDPQVVIRNVRQFLNGIKNYLVKHGEGELHELIENERTRLNANEFLNIDAILEVVLHKIVLFIFGNGEMLVFASSHWYPLYPISEVIAGPVKPHLYHLMVREHSKNGSLQLLSENLAYVRTLSPEQIGFGVNYKFITPSAQKMDSIKICMRKMQHHYSPLKKLDNLLRVIYLAIGPYPSSVNSNCSTPDVKHADNMSTISDVSKVKNLPPADELVRWLVYLLARTSTIGCEVEAWYMWELLPKQLLTSGDSSYYLIALFSAIDLLKSVDSIRKLASVENC</sequence>
<dbReference type="GO" id="GO:0030139">
    <property type="term" value="C:endocytic vesicle"/>
    <property type="evidence" value="ECO:0007669"/>
    <property type="project" value="TreeGrafter"/>
</dbReference>
<reference evidence="4" key="1">
    <citation type="submission" date="2017-02" db="UniProtKB">
        <authorList>
            <consortium name="WormBaseParasite"/>
        </authorList>
    </citation>
    <scope>IDENTIFICATION</scope>
</reference>
<dbReference type="InterPro" id="IPR003123">
    <property type="entry name" value="VPS9"/>
</dbReference>
<dbReference type="Gene3D" id="1.20.1050.80">
    <property type="entry name" value="VPS9 domain"/>
    <property type="match status" value="1"/>
</dbReference>
<dbReference type="Proteomes" id="UP000267096">
    <property type="component" value="Unassembled WGS sequence"/>
</dbReference>
<dbReference type="Pfam" id="PF23268">
    <property type="entry name" value="RIN1"/>
    <property type="match status" value="1"/>
</dbReference>
<keyword evidence="3" id="KW-1185">Reference proteome</keyword>
<organism evidence="4">
    <name type="scientific">Anisakis simplex</name>
    <name type="common">Herring worm</name>
    <dbReference type="NCBI Taxonomy" id="6269"/>
    <lineage>
        <taxon>Eukaryota</taxon>
        <taxon>Metazoa</taxon>
        <taxon>Ecdysozoa</taxon>
        <taxon>Nematoda</taxon>
        <taxon>Chromadorea</taxon>
        <taxon>Rhabditida</taxon>
        <taxon>Spirurina</taxon>
        <taxon>Ascaridomorpha</taxon>
        <taxon>Ascaridoidea</taxon>
        <taxon>Anisakidae</taxon>
        <taxon>Anisakis</taxon>
        <taxon>Anisakis simplex complex</taxon>
    </lineage>
</organism>
<dbReference type="GO" id="GO:0005829">
    <property type="term" value="C:cytosol"/>
    <property type="evidence" value="ECO:0007669"/>
    <property type="project" value="TreeGrafter"/>
</dbReference>
<dbReference type="EMBL" id="UYRR01002261">
    <property type="protein sequence ID" value="VDK19422.1"/>
    <property type="molecule type" value="Genomic_DNA"/>
</dbReference>
<dbReference type="Pfam" id="PF02204">
    <property type="entry name" value="VPS9"/>
    <property type="match status" value="1"/>
</dbReference>
<protein>
    <submittedName>
        <fullName evidence="4">Protein sprint (inferred by orthology to a D. melanogaster protein)</fullName>
    </submittedName>
</protein>
<dbReference type="PANTHER" id="PTHR23101:SF104">
    <property type="entry name" value="PROTEIN SPRINT"/>
    <property type="match status" value="1"/>
</dbReference>
<dbReference type="SUPFAM" id="SSF109993">
    <property type="entry name" value="VPS9 domain"/>
    <property type="match status" value="1"/>
</dbReference>
<feature type="domain" description="VPS9" evidence="1">
    <location>
        <begin position="211"/>
        <end position="379"/>
    </location>
</feature>
<evidence type="ECO:0000313" key="4">
    <source>
        <dbReference type="WBParaSite" id="ASIM_0000202301-mRNA-1"/>
    </source>
</evidence>
<evidence type="ECO:0000313" key="2">
    <source>
        <dbReference type="EMBL" id="VDK19422.1"/>
    </source>
</evidence>
<gene>
    <name evidence="2" type="ORF">ASIM_LOCUS1893</name>
</gene>
<evidence type="ECO:0000259" key="1">
    <source>
        <dbReference type="PROSITE" id="PS51205"/>
    </source>
</evidence>
<dbReference type="GO" id="GO:0005085">
    <property type="term" value="F:guanyl-nucleotide exchange factor activity"/>
    <property type="evidence" value="ECO:0007669"/>
    <property type="project" value="InterPro"/>
</dbReference>
<dbReference type="AlphaFoldDB" id="A0A0M3J3B0"/>
<dbReference type="PROSITE" id="PS51205">
    <property type="entry name" value="VPS9"/>
    <property type="match status" value="1"/>
</dbReference>
<dbReference type="GO" id="GO:0031267">
    <property type="term" value="F:small GTPase binding"/>
    <property type="evidence" value="ECO:0007669"/>
    <property type="project" value="TreeGrafter"/>
</dbReference>
<dbReference type="WBParaSite" id="ASIM_0000202301-mRNA-1">
    <property type="protein sequence ID" value="ASIM_0000202301-mRNA-1"/>
    <property type="gene ID" value="ASIM_0000202301"/>
</dbReference>
<dbReference type="GO" id="GO:0016192">
    <property type="term" value="P:vesicle-mediated transport"/>
    <property type="evidence" value="ECO:0007669"/>
    <property type="project" value="InterPro"/>
</dbReference>